<gene>
    <name evidence="1" type="ordered locus">Nham_2033</name>
</gene>
<dbReference type="HOGENOM" id="CLU_140176_15_4_5"/>
<dbReference type="InterPro" id="IPR010260">
    <property type="entry name" value="AlpA"/>
</dbReference>
<name>Q1QLR6_NITHX</name>
<dbReference type="KEGG" id="nha:Nham_2033"/>
<evidence type="ECO:0000313" key="2">
    <source>
        <dbReference type="Proteomes" id="UP000001953"/>
    </source>
</evidence>
<dbReference type="AlphaFoldDB" id="Q1QLR6"/>
<dbReference type="OrthoDB" id="9801242at2"/>
<dbReference type="EMBL" id="CP000319">
    <property type="protein sequence ID" value="ABE62831.1"/>
    <property type="molecule type" value="Genomic_DNA"/>
</dbReference>
<dbReference type="STRING" id="323097.Nham_2033"/>
<dbReference type="Gene3D" id="1.10.238.160">
    <property type="match status" value="1"/>
</dbReference>
<organism evidence="1 2">
    <name type="scientific">Nitrobacter hamburgensis (strain DSM 10229 / NCIMB 13809 / X14)</name>
    <dbReference type="NCBI Taxonomy" id="323097"/>
    <lineage>
        <taxon>Bacteria</taxon>
        <taxon>Pseudomonadati</taxon>
        <taxon>Pseudomonadota</taxon>
        <taxon>Alphaproteobacteria</taxon>
        <taxon>Hyphomicrobiales</taxon>
        <taxon>Nitrobacteraceae</taxon>
        <taxon>Nitrobacter</taxon>
    </lineage>
</organism>
<dbReference type="Proteomes" id="UP000001953">
    <property type="component" value="Chromosome"/>
</dbReference>
<accession>Q1QLR6</accession>
<evidence type="ECO:0000313" key="1">
    <source>
        <dbReference type="EMBL" id="ABE62831.1"/>
    </source>
</evidence>
<reference evidence="1 2" key="1">
    <citation type="submission" date="2006-03" db="EMBL/GenBank/DDBJ databases">
        <title>Complete sequence of chromosome of Nitrobacter hamburgensis X14.</title>
        <authorList>
            <consortium name="US DOE Joint Genome Institute"/>
            <person name="Copeland A."/>
            <person name="Lucas S."/>
            <person name="Lapidus A."/>
            <person name="Barry K."/>
            <person name="Detter J.C."/>
            <person name="Glavina del Rio T."/>
            <person name="Hammon N."/>
            <person name="Israni S."/>
            <person name="Dalin E."/>
            <person name="Tice H."/>
            <person name="Pitluck S."/>
            <person name="Chain P."/>
            <person name="Malfatti S."/>
            <person name="Shin M."/>
            <person name="Vergez L."/>
            <person name="Schmutz J."/>
            <person name="Larimer F."/>
            <person name="Land M."/>
            <person name="Hauser L."/>
            <person name="Kyrpides N."/>
            <person name="Ivanova N."/>
            <person name="Ward B."/>
            <person name="Arp D."/>
            <person name="Klotz M."/>
            <person name="Stein L."/>
            <person name="O'Mullan G."/>
            <person name="Starkenburg S."/>
            <person name="Sayavedra L."/>
            <person name="Poret-Peterson A.T."/>
            <person name="Gentry M.E."/>
            <person name="Bruce D."/>
            <person name="Richardson P."/>
        </authorList>
    </citation>
    <scope>NUCLEOTIDE SEQUENCE [LARGE SCALE GENOMIC DNA]</scope>
    <source>
        <strain evidence="2">DSM 10229 / NCIMB 13809 / X14</strain>
    </source>
</reference>
<keyword evidence="2" id="KW-1185">Reference proteome</keyword>
<dbReference type="eggNOG" id="COG3311">
    <property type="taxonomic scope" value="Bacteria"/>
</dbReference>
<sequence length="68" mass="7450">MLLLKLTDVTKATGLGRSTIYRKISENTFPPPLQLSPGCVRWDADHLQAWRDALPIAANSNTDKTVAA</sequence>
<protein>
    <submittedName>
        <fullName evidence="1">Phage transcriptional regulator, AlpA</fullName>
    </submittedName>
</protein>
<dbReference type="RefSeq" id="WP_011510510.1">
    <property type="nucleotide sequence ID" value="NC_007964.1"/>
</dbReference>
<dbReference type="Pfam" id="PF05930">
    <property type="entry name" value="Phage_AlpA"/>
    <property type="match status" value="1"/>
</dbReference>
<proteinExistence type="predicted"/>